<dbReference type="SMART" id="SM00525">
    <property type="entry name" value="FES"/>
    <property type="match status" value="1"/>
</dbReference>
<dbReference type="FunFam" id="1.10.340.30:FF:000002">
    <property type="entry name" value="Adenine DNA glycosylase"/>
    <property type="match status" value="1"/>
</dbReference>
<evidence type="ECO:0000256" key="9">
    <source>
        <dbReference type="ARBA" id="ARBA00022801"/>
    </source>
</evidence>
<comment type="similarity">
    <text evidence="3 14">Belongs to the Nth/MutY family.</text>
</comment>
<evidence type="ECO:0000256" key="3">
    <source>
        <dbReference type="ARBA" id="ARBA00008343"/>
    </source>
</evidence>
<evidence type="ECO:0000256" key="11">
    <source>
        <dbReference type="ARBA" id="ARBA00023014"/>
    </source>
</evidence>
<dbReference type="Gene3D" id="3.90.79.10">
    <property type="entry name" value="Nucleoside Triphosphate Pyrophosphohydrolase"/>
    <property type="match status" value="1"/>
</dbReference>
<dbReference type="InterPro" id="IPR004036">
    <property type="entry name" value="Endonuclease-III-like_CS2"/>
</dbReference>
<dbReference type="InterPro" id="IPR015797">
    <property type="entry name" value="NUDIX_hydrolase-like_dom_sf"/>
</dbReference>
<dbReference type="PANTHER" id="PTHR42944">
    <property type="entry name" value="ADENINE DNA GLYCOSYLASE"/>
    <property type="match status" value="1"/>
</dbReference>
<keyword evidence="13 14" id="KW-0326">Glycosidase</keyword>
<evidence type="ECO:0000256" key="4">
    <source>
        <dbReference type="ARBA" id="ARBA00012045"/>
    </source>
</evidence>
<evidence type="ECO:0000256" key="8">
    <source>
        <dbReference type="ARBA" id="ARBA00022763"/>
    </source>
</evidence>
<evidence type="ECO:0000256" key="2">
    <source>
        <dbReference type="ARBA" id="ARBA00002933"/>
    </source>
</evidence>
<dbReference type="PANTHER" id="PTHR42944:SF1">
    <property type="entry name" value="ADENINE DNA GLYCOSYLASE"/>
    <property type="match status" value="1"/>
</dbReference>
<evidence type="ECO:0000256" key="6">
    <source>
        <dbReference type="ARBA" id="ARBA00022485"/>
    </source>
</evidence>
<keyword evidence="17" id="KW-1185">Reference proteome</keyword>
<evidence type="ECO:0000256" key="7">
    <source>
        <dbReference type="ARBA" id="ARBA00022723"/>
    </source>
</evidence>
<keyword evidence="8 14" id="KW-0227">DNA damage</keyword>
<evidence type="ECO:0000256" key="13">
    <source>
        <dbReference type="ARBA" id="ARBA00023295"/>
    </source>
</evidence>
<evidence type="ECO:0000256" key="12">
    <source>
        <dbReference type="ARBA" id="ARBA00023204"/>
    </source>
</evidence>
<dbReference type="InterPro" id="IPR044298">
    <property type="entry name" value="MIG/MutY"/>
</dbReference>
<evidence type="ECO:0000256" key="14">
    <source>
        <dbReference type="RuleBase" id="RU365096"/>
    </source>
</evidence>
<dbReference type="EMBL" id="RAQO01000008">
    <property type="protein sequence ID" value="RKF15675.1"/>
    <property type="molecule type" value="Genomic_DNA"/>
</dbReference>
<evidence type="ECO:0000256" key="5">
    <source>
        <dbReference type="ARBA" id="ARBA00022023"/>
    </source>
</evidence>
<dbReference type="Gene3D" id="1.10.340.30">
    <property type="entry name" value="Hypothetical protein, domain 2"/>
    <property type="match status" value="1"/>
</dbReference>
<dbReference type="OrthoDB" id="9802365at2"/>
<organism evidence="16 17">
    <name type="scientific">Alginatibacterium sediminis</name>
    <dbReference type="NCBI Taxonomy" id="2164068"/>
    <lineage>
        <taxon>Bacteria</taxon>
        <taxon>Pseudomonadati</taxon>
        <taxon>Pseudomonadota</taxon>
        <taxon>Gammaproteobacteria</taxon>
        <taxon>Alteromonadales</taxon>
        <taxon>Alteromonadaceae</taxon>
        <taxon>Alginatibacterium</taxon>
    </lineage>
</organism>
<name>A0A420E8D6_9ALTE</name>
<comment type="caution">
    <text evidence="16">The sequence shown here is derived from an EMBL/GenBank/DDBJ whole genome shotgun (WGS) entry which is preliminary data.</text>
</comment>
<dbReference type="InterPro" id="IPR029119">
    <property type="entry name" value="MutY_C"/>
</dbReference>
<dbReference type="InterPro" id="IPR000445">
    <property type="entry name" value="HhH_motif"/>
</dbReference>
<dbReference type="InterPro" id="IPR004035">
    <property type="entry name" value="Endouclease-III_FeS-bd_BS"/>
</dbReference>
<gene>
    <name evidence="16" type="primary">mutY</name>
    <name evidence="16" type="ORF">DBZ36_14930</name>
</gene>
<dbReference type="GO" id="GO:0006298">
    <property type="term" value="P:mismatch repair"/>
    <property type="evidence" value="ECO:0007669"/>
    <property type="project" value="TreeGrafter"/>
</dbReference>
<dbReference type="Pfam" id="PF14815">
    <property type="entry name" value="NUDIX_4"/>
    <property type="match status" value="1"/>
</dbReference>
<feature type="domain" description="HhH-GPD" evidence="15">
    <location>
        <begin position="42"/>
        <end position="193"/>
    </location>
</feature>
<keyword evidence="11" id="KW-0411">Iron-sulfur</keyword>
<evidence type="ECO:0000313" key="17">
    <source>
        <dbReference type="Proteomes" id="UP000286482"/>
    </source>
</evidence>
<dbReference type="InterPro" id="IPR003265">
    <property type="entry name" value="HhH-GPD_domain"/>
</dbReference>
<dbReference type="GO" id="GO:0034039">
    <property type="term" value="F:8-oxo-7,8-dihydroguanine DNA N-glycosylase activity"/>
    <property type="evidence" value="ECO:0007669"/>
    <property type="project" value="TreeGrafter"/>
</dbReference>
<keyword evidence="12" id="KW-0234">DNA repair</keyword>
<accession>A0A420E8D6</accession>
<keyword evidence="7" id="KW-0479">Metal-binding</keyword>
<reference evidence="16 17" key="1">
    <citation type="submission" date="2018-09" db="EMBL/GenBank/DDBJ databases">
        <authorList>
            <person name="Wang Z."/>
        </authorList>
    </citation>
    <scope>NUCLEOTIDE SEQUENCE [LARGE SCALE GENOMIC DNA]</scope>
    <source>
        <strain evidence="16 17">ALS 81</strain>
    </source>
</reference>
<keyword evidence="6" id="KW-0004">4Fe-4S</keyword>
<dbReference type="Pfam" id="PF00730">
    <property type="entry name" value="HhH-GPD"/>
    <property type="match status" value="1"/>
</dbReference>
<dbReference type="EC" id="3.2.2.31" evidence="4 14"/>
<dbReference type="GO" id="GO:0032357">
    <property type="term" value="F:oxidized purine DNA binding"/>
    <property type="evidence" value="ECO:0007669"/>
    <property type="project" value="TreeGrafter"/>
</dbReference>
<evidence type="ECO:0000313" key="16">
    <source>
        <dbReference type="EMBL" id="RKF15675.1"/>
    </source>
</evidence>
<dbReference type="SUPFAM" id="SSF48150">
    <property type="entry name" value="DNA-glycosylase"/>
    <property type="match status" value="1"/>
</dbReference>
<dbReference type="CDD" id="cd00056">
    <property type="entry name" value="ENDO3c"/>
    <property type="match status" value="1"/>
</dbReference>
<dbReference type="SMART" id="SM00478">
    <property type="entry name" value="ENDO3c"/>
    <property type="match status" value="1"/>
</dbReference>
<dbReference type="GO" id="GO:0051539">
    <property type="term" value="F:4 iron, 4 sulfur cluster binding"/>
    <property type="evidence" value="ECO:0007669"/>
    <property type="project" value="UniProtKB-UniRule"/>
</dbReference>
<dbReference type="InterPro" id="IPR023170">
    <property type="entry name" value="HhH_base_excis_C"/>
</dbReference>
<sequence>MPHVQASDFQKILLNWAQSQGRHDLPWQIDPSPYRVLVSEIMLQQTQVATVIPYFERWMKLFPTLKDLAIASEDEVMSLWQGLGYYSRARNLQKAARYIIDDCGGDFPSELEDLEAIPGVGRYTAGAIRSFAYDHYGPIVDGNVRRLFSRVFAIEGLANQSAYQKQLWFIAEHLSPAQNCRDFAQALLDMGATLCKAKSPACERCPLQQDCLAYQQQQVALFPSPKPKKVLPLRHETYLWVEQQQQLLLVKRPSPGIWAGLWCLPQLEATTVLEPKASDLSFQHTFSHYKLKASVRHQQSIPPSELDTRWLNKDELVNVGLATPIRKLIEKHWR</sequence>
<dbReference type="Pfam" id="PF00633">
    <property type="entry name" value="HHH"/>
    <property type="match status" value="1"/>
</dbReference>
<dbReference type="InterPro" id="IPR011257">
    <property type="entry name" value="DNA_glycosylase"/>
</dbReference>
<comment type="function">
    <text evidence="2">Adenine glycosylase active on G-A mispairs. MutY also corrects error-prone DNA synthesis past GO lesions which are due to the oxidatively damaged form of guanine: 7,8-dihydro-8-oxoguanine (8-oxo-dGTP).</text>
</comment>
<dbReference type="GO" id="GO:0000701">
    <property type="term" value="F:purine-specific mismatch base pair DNA N-glycosylase activity"/>
    <property type="evidence" value="ECO:0007669"/>
    <property type="project" value="UniProtKB-EC"/>
</dbReference>
<dbReference type="Pfam" id="PF10576">
    <property type="entry name" value="EndIII_4Fe-2S"/>
    <property type="match status" value="1"/>
</dbReference>
<protein>
    <recommendedName>
        <fullName evidence="5 14">Adenine DNA glycosylase</fullName>
        <ecNumber evidence="4 14">3.2.2.31</ecNumber>
    </recommendedName>
</protein>
<dbReference type="CDD" id="cd03431">
    <property type="entry name" value="NUDIX_DNA_Glycosylase_C-MutY"/>
    <property type="match status" value="1"/>
</dbReference>
<evidence type="ECO:0000259" key="15">
    <source>
        <dbReference type="SMART" id="SM00478"/>
    </source>
</evidence>
<dbReference type="GO" id="GO:0006284">
    <property type="term" value="P:base-excision repair"/>
    <property type="evidence" value="ECO:0007669"/>
    <property type="project" value="UniProtKB-UniRule"/>
</dbReference>
<dbReference type="InterPro" id="IPR005760">
    <property type="entry name" value="A/G_AdeGlyc_MutY"/>
</dbReference>
<dbReference type="SUPFAM" id="SSF55811">
    <property type="entry name" value="Nudix"/>
    <property type="match status" value="1"/>
</dbReference>
<dbReference type="PROSITE" id="PS01155">
    <property type="entry name" value="ENDONUCLEASE_III_2"/>
    <property type="match status" value="1"/>
</dbReference>
<dbReference type="GO" id="GO:0046872">
    <property type="term" value="F:metal ion binding"/>
    <property type="evidence" value="ECO:0007669"/>
    <property type="project" value="UniProtKB-UniRule"/>
</dbReference>
<dbReference type="NCBIfam" id="TIGR01084">
    <property type="entry name" value="mutY"/>
    <property type="match status" value="1"/>
</dbReference>
<dbReference type="InterPro" id="IPR003651">
    <property type="entry name" value="Endonuclease3_FeS-loop_motif"/>
</dbReference>
<dbReference type="GO" id="GO:0035485">
    <property type="term" value="F:adenine/guanine mispair binding"/>
    <property type="evidence" value="ECO:0007669"/>
    <property type="project" value="TreeGrafter"/>
</dbReference>
<comment type="cofactor">
    <cofactor evidence="14">
        <name>[4Fe-4S] cluster</name>
        <dbReference type="ChEBI" id="CHEBI:49883"/>
    </cofactor>
    <text evidence="14">Binds 1 [4Fe-4S] cluster.</text>
</comment>
<dbReference type="Proteomes" id="UP000286482">
    <property type="component" value="Unassembled WGS sequence"/>
</dbReference>
<dbReference type="AlphaFoldDB" id="A0A420E8D6"/>
<evidence type="ECO:0000256" key="10">
    <source>
        <dbReference type="ARBA" id="ARBA00023004"/>
    </source>
</evidence>
<keyword evidence="10 14" id="KW-0408">Iron</keyword>
<keyword evidence="9" id="KW-0378">Hydrolase</keyword>
<proteinExistence type="inferred from homology"/>
<comment type="catalytic activity">
    <reaction evidence="1 14">
        <text>Hydrolyzes free adenine bases from 7,8-dihydro-8-oxoguanine:adenine mismatched double-stranded DNA, leaving an apurinic site.</text>
        <dbReference type="EC" id="3.2.2.31"/>
    </reaction>
</comment>
<dbReference type="Gene3D" id="1.10.1670.10">
    <property type="entry name" value="Helix-hairpin-Helix base-excision DNA repair enzymes (C-terminal)"/>
    <property type="match status" value="1"/>
</dbReference>
<dbReference type="PROSITE" id="PS00764">
    <property type="entry name" value="ENDONUCLEASE_III_1"/>
    <property type="match status" value="1"/>
</dbReference>
<evidence type="ECO:0000256" key="1">
    <source>
        <dbReference type="ARBA" id="ARBA00000843"/>
    </source>
</evidence>